<name>A0ABN8YCJ1_RANTA</name>
<organism evidence="2 3">
    <name type="scientific">Rangifer tarandus platyrhynchus</name>
    <name type="common">Svalbard reindeer</name>
    <dbReference type="NCBI Taxonomy" id="3082113"/>
    <lineage>
        <taxon>Eukaryota</taxon>
        <taxon>Metazoa</taxon>
        <taxon>Chordata</taxon>
        <taxon>Craniata</taxon>
        <taxon>Vertebrata</taxon>
        <taxon>Euteleostomi</taxon>
        <taxon>Mammalia</taxon>
        <taxon>Eutheria</taxon>
        <taxon>Laurasiatheria</taxon>
        <taxon>Artiodactyla</taxon>
        <taxon>Ruminantia</taxon>
        <taxon>Pecora</taxon>
        <taxon>Cervidae</taxon>
        <taxon>Odocoileinae</taxon>
        <taxon>Rangifer</taxon>
    </lineage>
</organism>
<reference evidence="2" key="1">
    <citation type="submission" date="2023-04" db="EMBL/GenBank/DDBJ databases">
        <authorList>
            <consortium name="ELIXIR-Norway"/>
        </authorList>
    </citation>
    <scope>NUCLEOTIDE SEQUENCE [LARGE SCALE GENOMIC DNA]</scope>
</reference>
<gene>
    <name evidence="2" type="ORF">MRATA1EN1_LOCUS7712</name>
</gene>
<dbReference type="Proteomes" id="UP001176941">
    <property type="component" value="Chromosome 18"/>
</dbReference>
<keyword evidence="3" id="KW-1185">Reference proteome</keyword>
<accession>A0ABN8YCJ1</accession>
<evidence type="ECO:0000256" key="1">
    <source>
        <dbReference type="SAM" id="MobiDB-lite"/>
    </source>
</evidence>
<dbReference type="EMBL" id="OX459954">
    <property type="protein sequence ID" value="CAI9158750.1"/>
    <property type="molecule type" value="Genomic_DNA"/>
</dbReference>
<evidence type="ECO:0000313" key="3">
    <source>
        <dbReference type="Proteomes" id="UP001176941"/>
    </source>
</evidence>
<feature type="region of interest" description="Disordered" evidence="1">
    <location>
        <begin position="1"/>
        <end position="48"/>
    </location>
</feature>
<sequence length="215" mass="22371">MGLPAQNKISSPQASLARFRKGDRPGSLSLHPLVSTDHSQLGSWRGPHSEQAETKESYWFFQCVEGPASDSPSGLCVPEKWLPAHLDLCPSRAQLPGTESAGFNDLAQYALAPSVAPADSRPGVPGRGGGLPMTAALTGRRHLSHSPGAASKLVVCPPPQEACLLPSGPGLPEPQVCRGWGGGWGSRLWGHPQHSPPVLHGSAGGAPARQGVCLN</sequence>
<evidence type="ECO:0000313" key="2">
    <source>
        <dbReference type="EMBL" id="CAI9158750.1"/>
    </source>
</evidence>
<protein>
    <submittedName>
        <fullName evidence="2">Uncharacterized protein</fullName>
    </submittedName>
</protein>
<proteinExistence type="predicted"/>